<keyword evidence="2" id="KW-0677">Repeat</keyword>
<evidence type="ECO:0000256" key="1">
    <source>
        <dbReference type="ARBA" id="ARBA00007626"/>
    </source>
</evidence>
<dbReference type="GO" id="GO:0005739">
    <property type="term" value="C:mitochondrion"/>
    <property type="evidence" value="ECO:0007669"/>
    <property type="project" value="TreeGrafter"/>
</dbReference>
<sequence>MGERGCLPDSITYGALISGLCKESKLDEACQLYETMIDKGLSPCEVTRMTLAYEYCKKDDAATAMVILESLDKKLWIRTVNTLVRKLCSEKKVGMAALFFHKLLDKDRNVDRVTWAGFMTACYESNKYALVSELSERISKGIG</sequence>
<comment type="similarity">
    <text evidence="1">Belongs to the PPR family. P subfamily.</text>
</comment>
<name>A0AA39RQP7_ACESA</name>
<dbReference type="GO" id="GO:0006396">
    <property type="term" value="P:RNA processing"/>
    <property type="evidence" value="ECO:0007669"/>
    <property type="project" value="TreeGrafter"/>
</dbReference>
<proteinExistence type="inferred from homology"/>
<organism evidence="4 5">
    <name type="scientific">Acer saccharum</name>
    <name type="common">Sugar maple</name>
    <dbReference type="NCBI Taxonomy" id="4024"/>
    <lineage>
        <taxon>Eukaryota</taxon>
        <taxon>Viridiplantae</taxon>
        <taxon>Streptophyta</taxon>
        <taxon>Embryophyta</taxon>
        <taxon>Tracheophyta</taxon>
        <taxon>Spermatophyta</taxon>
        <taxon>Magnoliopsida</taxon>
        <taxon>eudicotyledons</taxon>
        <taxon>Gunneridae</taxon>
        <taxon>Pentapetalae</taxon>
        <taxon>rosids</taxon>
        <taxon>malvids</taxon>
        <taxon>Sapindales</taxon>
        <taxon>Sapindaceae</taxon>
        <taxon>Hippocastanoideae</taxon>
        <taxon>Acereae</taxon>
        <taxon>Acer</taxon>
    </lineage>
</organism>
<dbReference type="PANTHER" id="PTHR47934">
    <property type="entry name" value="PENTATRICOPEPTIDE REPEAT-CONTAINING PROTEIN PET309, MITOCHONDRIAL"/>
    <property type="match status" value="1"/>
</dbReference>
<dbReference type="Pfam" id="PF01535">
    <property type="entry name" value="PPR"/>
    <property type="match status" value="1"/>
</dbReference>
<dbReference type="Pfam" id="PF12854">
    <property type="entry name" value="PPR_1"/>
    <property type="match status" value="1"/>
</dbReference>
<dbReference type="InterPro" id="IPR051114">
    <property type="entry name" value="Mito_RNA_Proc_CCM1"/>
</dbReference>
<dbReference type="GO" id="GO:0003729">
    <property type="term" value="F:mRNA binding"/>
    <property type="evidence" value="ECO:0007669"/>
    <property type="project" value="TreeGrafter"/>
</dbReference>
<dbReference type="EMBL" id="JAUESC010000385">
    <property type="protein sequence ID" value="KAK0577923.1"/>
    <property type="molecule type" value="Genomic_DNA"/>
</dbReference>
<dbReference type="InterPro" id="IPR002885">
    <property type="entry name" value="PPR_rpt"/>
</dbReference>
<protein>
    <recommendedName>
        <fullName evidence="6">Pentatricopeptide repeat-containing protein</fullName>
    </recommendedName>
</protein>
<gene>
    <name evidence="4" type="ORF">LWI29_002386</name>
</gene>
<evidence type="ECO:0000256" key="3">
    <source>
        <dbReference type="PROSITE-ProRule" id="PRU00708"/>
    </source>
</evidence>
<evidence type="ECO:0000256" key="2">
    <source>
        <dbReference type="ARBA" id="ARBA00022737"/>
    </source>
</evidence>
<evidence type="ECO:0008006" key="6">
    <source>
        <dbReference type="Google" id="ProtNLM"/>
    </source>
</evidence>
<dbReference type="Gene3D" id="1.25.40.10">
    <property type="entry name" value="Tetratricopeptide repeat domain"/>
    <property type="match status" value="1"/>
</dbReference>
<evidence type="ECO:0000313" key="5">
    <source>
        <dbReference type="Proteomes" id="UP001168877"/>
    </source>
</evidence>
<feature type="repeat" description="PPR" evidence="3">
    <location>
        <begin position="9"/>
        <end position="43"/>
    </location>
</feature>
<accession>A0AA39RQP7</accession>
<evidence type="ECO:0000313" key="4">
    <source>
        <dbReference type="EMBL" id="KAK0577923.1"/>
    </source>
</evidence>
<dbReference type="NCBIfam" id="TIGR00756">
    <property type="entry name" value="PPR"/>
    <property type="match status" value="1"/>
</dbReference>
<dbReference type="PROSITE" id="PS51375">
    <property type="entry name" value="PPR"/>
    <property type="match status" value="1"/>
</dbReference>
<dbReference type="GO" id="GO:0007005">
    <property type="term" value="P:mitochondrion organization"/>
    <property type="evidence" value="ECO:0007669"/>
    <property type="project" value="TreeGrafter"/>
</dbReference>
<reference evidence="4" key="1">
    <citation type="journal article" date="2022" name="Plant J.">
        <title>Strategies of tolerance reflected in two North American maple genomes.</title>
        <authorList>
            <person name="McEvoy S.L."/>
            <person name="Sezen U.U."/>
            <person name="Trouern-Trend A."/>
            <person name="McMahon S.M."/>
            <person name="Schaberg P.G."/>
            <person name="Yang J."/>
            <person name="Wegrzyn J.L."/>
            <person name="Swenson N.G."/>
        </authorList>
    </citation>
    <scope>NUCLEOTIDE SEQUENCE</scope>
    <source>
        <strain evidence="4">NS2018</strain>
    </source>
</reference>
<comment type="caution">
    <text evidence="4">The sequence shown here is derived from an EMBL/GenBank/DDBJ whole genome shotgun (WGS) entry which is preliminary data.</text>
</comment>
<keyword evidence="5" id="KW-1185">Reference proteome</keyword>
<dbReference type="Proteomes" id="UP001168877">
    <property type="component" value="Unassembled WGS sequence"/>
</dbReference>
<dbReference type="AlphaFoldDB" id="A0AA39RQP7"/>
<dbReference type="InterPro" id="IPR011990">
    <property type="entry name" value="TPR-like_helical_dom_sf"/>
</dbReference>
<reference evidence="4" key="2">
    <citation type="submission" date="2023-06" db="EMBL/GenBank/DDBJ databases">
        <authorList>
            <person name="Swenson N.G."/>
            <person name="Wegrzyn J.L."/>
            <person name="Mcevoy S.L."/>
        </authorList>
    </citation>
    <scope>NUCLEOTIDE SEQUENCE</scope>
    <source>
        <strain evidence="4">NS2018</strain>
        <tissue evidence="4">Leaf</tissue>
    </source>
</reference>
<dbReference type="PANTHER" id="PTHR47934:SF28">
    <property type="entry name" value="OS04G0488500 PROTEIN"/>
    <property type="match status" value="1"/>
</dbReference>